<evidence type="ECO:0000313" key="2">
    <source>
        <dbReference type="Proteomes" id="UP000055048"/>
    </source>
</evidence>
<sequence length="63" mass="7032">MLSRTDAEELETVLSEIEARINNRPLIIMSDCANNDLALTPAYLLIEKELSSLPDRDSASGRR</sequence>
<comment type="caution">
    <text evidence="1">The sequence shown here is derived from an EMBL/GenBank/DDBJ whole genome shotgun (WGS) entry which is preliminary data.</text>
</comment>
<proteinExistence type="predicted"/>
<gene>
    <name evidence="1" type="ORF">T05_9577</name>
</gene>
<dbReference type="OrthoDB" id="6763816at2759"/>
<name>A0A0V0TW45_9BILA</name>
<accession>A0A0V0TW45</accession>
<dbReference type="EMBL" id="JYDJ01000134">
    <property type="protein sequence ID" value="KRX42807.1"/>
    <property type="molecule type" value="Genomic_DNA"/>
</dbReference>
<dbReference type="Proteomes" id="UP000055048">
    <property type="component" value="Unassembled WGS sequence"/>
</dbReference>
<organism evidence="1 2">
    <name type="scientific">Trichinella murrelli</name>
    <dbReference type="NCBI Taxonomy" id="144512"/>
    <lineage>
        <taxon>Eukaryota</taxon>
        <taxon>Metazoa</taxon>
        <taxon>Ecdysozoa</taxon>
        <taxon>Nematoda</taxon>
        <taxon>Enoplea</taxon>
        <taxon>Dorylaimia</taxon>
        <taxon>Trichinellida</taxon>
        <taxon>Trichinellidae</taxon>
        <taxon>Trichinella</taxon>
    </lineage>
</organism>
<reference evidence="1 2" key="1">
    <citation type="submission" date="2015-01" db="EMBL/GenBank/DDBJ databases">
        <title>Evolution of Trichinella species and genotypes.</title>
        <authorList>
            <person name="Korhonen P.K."/>
            <person name="Edoardo P."/>
            <person name="Giuseppe L.R."/>
            <person name="Gasser R.B."/>
        </authorList>
    </citation>
    <scope>NUCLEOTIDE SEQUENCE [LARGE SCALE GENOMIC DNA]</scope>
    <source>
        <strain evidence="1">ISS417</strain>
    </source>
</reference>
<keyword evidence="2" id="KW-1185">Reference proteome</keyword>
<protein>
    <submittedName>
        <fullName evidence="1">Uncharacterized protein</fullName>
    </submittedName>
</protein>
<evidence type="ECO:0000313" key="1">
    <source>
        <dbReference type="EMBL" id="KRX42807.1"/>
    </source>
</evidence>
<dbReference type="AlphaFoldDB" id="A0A0V0TW45"/>